<dbReference type="PANTHER" id="PTHR48063:SF90">
    <property type="entry name" value="OS11G0565920 PROTEIN"/>
    <property type="match status" value="1"/>
</dbReference>
<evidence type="ECO:0000256" key="1">
    <source>
        <dbReference type="ARBA" id="ARBA00004479"/>
    </source>
</evidence>
<organism evidence="11 12">
    <name type="scientific">Canna indica</name>
    <name type="common">Indian-shot</name>
    <dbReference type="NCBI Taxonomy" id="4628"/>
    <lineage>
        <taxon>Eukaryota</taxon>
        <taxon>Viridiplantae</taxon>
        <taxon>Streptophyta</taxon>
        <taxon>Embryophyta</taxon>
        <taxon>Tracheophyta</taxon>
        <taxon>Spermatophyta</taxon>
        <taxon>Magnoliopsida</taxon>
        <taxon>Liliopsida</taxon>
        <taxon>Zingiberales</taxon>
        <taxon>Cannaceae</taxon>
        <taxon>Canna</taxon>
    </lineage>
</organism>
<dbReference type="EMBL" id="CP136892">
    <property type="protein sequence ID" value="WOL01035.1"/>
    <property type="molecule type" value="Genomic_DNA"/>
</dbReference>
<evidence type="ECO:0000256" key="2">
    <source>
        <dbReference type="ARBA" id="ARBA00022614"/>
    </source>
</evidence>
<evidence type="ECO:0000256" key="4">
    <source>
        <dbReference type="ARBA" id="ARBA00022729"/>
    </source>
</evidence>
<keyword evidence="3" id="KW-0812">Transmembrane</keyword>
<keyword evidence="6" id="KW-1133">Transmembrane helix</keyword>
<evidence type="ECO:0000256" key="5">
    <source>
        <dbReference type="ARBA" id="ARBA00022737"/>
    </source>
</evidence>
<gene>
    <name evidence="11" type="ORF">Cni_G09748</name>
</gene>
<dbReference type="Proteomes" id="UP001327560">
    <property type="component" value="Chromosome 3"/>
</dbReference>
<evidence type="ECO:0000256" key="8">
    <source>
        <dbReference type="ARBA" id="ARBA00023180"/>
    </source>
</evidence>
<evidence type="ECO:0000259" key="10">
    <source>
        <dbReference type="Pfam" id="PF08263"/>
    </source>
</evidence>
<comment type="subcellular location">
    <subcellularLocation>
        <location evidence="1">Membrane</location>
        <topology evidence="1">Single-pass type I membrane protein</topology>
    </subcellularLocation>
</comment>
<dbReference type="AlphaFoldDB" id="A0AAQ3Q9Y6"/>
<feature type="signal peptide" evidence="9">
    <location>
        <begin position="1"/>
        <end position="30"/>
    </location>
</feature>
<dbReference type="GO" id="GO:0016020">
    <property type="term" value="C:membrane"/>
    <property type="evidence" value="ECO:0007669"/>
    <property type="project" value="UniProtKB-SubCell"/>
</dbReference>
<evidence type="ECO:0000256" key="7">
    <source>
        <dbReference type="ARBA" id="ARBA00023136"/>
    </source>
</evidence>
<evidence type="ECO:0000256" key="3">
    <source>
        <dbReference type="ARBA" id="ARBA00022692"/>
    </source>
</evidence>
<dbReference type="InterPro" id="IPR013210">
    <property type="entry name" value="LRR_N_plant-typ"/>
</dbReference>
<feature type="chain" id="PRO_5042913739" description="Leucine-rich repeat-containing N-terminal plant-type domain-containing protein" evidence="9">
    <location>
        <begin position="31"/>
        <end position="189"/>
    </location>
</feature>
<dbReference type="Pfam" id="PF08263">
    <property type="entry name" value="LRRNT_2"/>
    <property type="match status" value="1"/>
</dbReference>
<sequence>MGRMRSTQPIHSFFFMVLILFCCCLSLIKGYCIEKEWDALFSFKAGFVNNSTRLSSWNAQVDCCRWTGVVCSNKSGHVVELNLLYDKFLGSLLSLTHLERLDLSENDSSLIPIPQFFGSFNNLTYLDLSNANFSGEIPPQLGDLTSLRYLNLEAYYSESGWTTTYVHDLKWLSRLSHLQFLYFELCEPK</sequence>
<keyword evidence="7" id="KW-0472">Membrane</keyword>
<keyword evidence="8" id="KW-0325">Glycoprotein</keyword>
<dbReference type="InterPro" id="IPR032675">
    <property type="entry name" value="LRR_dom_sf"/>
</dbReference>
<keyword evidence="12" id="KW-1185">Reference proteome</keyword>
<evidence type="ECO:0000256" key="9">
    <source>
        <dbReference type="SAM" id="SignalP"/>
    </source>
</evidence>
<feature type="domain" description="Leucine-rich repeat-containing N-terminal plant-type" evidence="10">
    <location>
        <begin position="36"/>
        <end position="72"/>
    </location>
</feature>
<reference evidence="11 12" key="1">
    <citation type="submission" date="2023-10" db="EMBL/GenBank/DDBJ databases">
        <title>Chromosome-scale genome assembly provides insights into flower coloration mechanisms of Canna indica.</title>
        <authorList>
            <person name="Li C."/>
        </authorList>
    </citation>
    <scope>NUCLEOTIDE SEQUENCE [LARGE SCALE GENOMIC DNA]</scope>
    <source>
        <tissue evidence="11">Flower</tissue>
    </source>
</reference>
<dbReference type="PANTHER" id="PTHR48063">
    <property type="entry name" value="LRR RECEPTOR-LIKE KINASE"/>
    <property type="match status" value="1"/>
</dbReference>
<keyword evidence="5" id="KW-0677">Repeat</keyword>
<name>A0AAQ3Q9Y6_9LILI</name>
<dbReference type="Gene3D" id="3.80.10.10">
    <property type="entry name" value="Ribonuclease Inhibitor"/>
    <property type="match status" value="1"/>
</dbReference>
<keyword evidence="4 9" id="KW-0732">Signal</keyword>
<keyword evidence="2" id="KW-0433">Leucine-rich repeat</keyword>
<accession>A0AAQ3Q9Y6</accession>
<dbReference type="InterPro" id="IPR046956">
    <property type="entry name" value="RLP23-like"/>
</dbReference>
<evidence type="ECO:0000256" key="6">
    <source>
        <dbReference type="ARBA" id="ARBA00022989"/>
    </source>
</evidence>
<protein>
    <recommendedName>
        <fullName evidence="10">Leucine-rich repeat-containing N-terminal plant-type domain-containing protein</fullName>
    </recommendedName>
</protein>
<proteinExistence type="predicted"/>
<evidence type="ECO:0000313" key="12">
    <source>
        <dbReference type="Proteomes" id="UP001327560"/>
    </source>
</evidence>
<evidence type="ECO:0000313" key="11">
    <source>
        <dbReference type="EMBL" id="WOL01035.1"/>
    </source>
</evidence>
<dbReference type="SUPFAM" id="SSF52058">
    <property type="entry name" value="L domain-like"/>
    <property type="match status" value="1"/>
</dbReference>